<proteinExistence type="predicted"/>
<dbReference type="EMBL" id="CAJVPT010006788">
    <property type="protein sequence ID" value="CAG8534701.1"/>
    <property type="molecule type" value="Genomic_DNA"/>
</dbReference>
<protein>
    <submittedName>
        <fullName evidence="1">6764_t:CDS:1</fullName>
    </submittedName>
</protein>
<keyword evidence="2" id="KW-1185">Reference proteome</keyword>
<accession>A0ACA9LJK2</accession>
<evidence type="ECO:0000313" key="1">
    <source>
        <dbReference type="EMBL" id="CAG8534701.1"/>
    </source>
</evidence>
<comment type="caution">
    <text evidence="1">The sequence shown here is derived from an EMBL/GenBank/DDBJ whole genome shotgun (WGS) entry which is preliminary data.</text>
</comment>
<evidence type="ECO:0000313" key="2">
    <source>
        <dbReference type="Proteomes" id="UP000789525"/>
    </source>
</evidence>
<sequence>MPTDLPSSYLNAKVFHFICSATRATHFVTEILRLRDKNSISPPVFVWEPVPDFASAENMQSCVEAMRMVDVVSPNHEEAAALLGLVTGADDEEDEKFLTDEMLMLMADKFLAYPIGRNGSGCVIIRASHRGCIVGTREKKEIIPAYWTSSKDGSRNPHVVDVTGAGNSFCGGFMAGLLKSNFDVFEAALYGSVSASFILEQFGTPILSIDERGNETWNTGDSPQVRLNNLRQRVKEKLKEKLKVKLKERIREKKQKQQNINGIETGCVGKEVKDSGESGDCGNTKDGLDRESVGDSVSPVD</sequence>
<gene>
    <name evidence="1" type="ORF">ACOLOM_LOCUS4222</name>
</gene>
<name>A0ACA9LJK2_9GLOM</name>
<organism evidence="1 2">
    <name type="scientific">Acaulospora colombiana</name>
    <dbReference type="NCBI Taxonomy" id="27376"/>
    <lineage>
        <taxon>Eukaryota</taxon>
        <taxon>Fungi</taxon>
        <taxon>Fungi incertae sedis</taxon>
        <taxon>Mucoromycota</taxon>
        <taxon>Glomeromycotina</taxon>
        <taxon>Glomeromycetes</taxon>
        <taxon>Diversisporales</taxon>
        <taxon>Acaulosporaceae</taxon>
        <taxon>Acaulospora</taxon>
    </lineage>
</organism>
<dbReference type="Proteomes" id="UP000789525">
    <property type="component" value="Unassembled WGS sequence"/>
</dbReference>
<reference evidence="1" key="1">
    <citation type="submission" date="2021-06" db="EMBL/GenBank/DDBJ databases">
        <authorList>
            <person name="Kallberg Y."/>
            <person name="Tangrot J."/>
            <person name="Rosling A."/>
        </authorList>
    </citation>
    <scope>NUCLEOTIDE SEQUENCE</scope>
    <source>
        <strain evidence="1">CL356</strain>
    </source>
</reference>